<reference evidence="2 3" key="1">
    <citation type="submission" date="2018-06" db="EMBL/GenBank/DDBJ databases">
        <title>A transcriptomic atlas of mushroom development highlights an independent origin of complex multicellularity.</title>
        <authorList>
            <consortium name="DOE Joint Genome Institute"/>
            <person name="Krizsan K."/>
            <person name="Almasi E."/>
            <person name="Merenyi Z."/>
            <person name="Sahu N."/>
            <person name="Viragh M."/>
            <person name="Koszo T."/>
            <person name="Mondo S."/>
            <person name="Kiss B."/>
            <person name="Balint B."/>
            <person name="Kues U."/>
            <person name="Barry K."/>
            <person name="Hegedus J.C."/>
            <person name="Henrissat B."/>
            <person name="Johnson J."/>
            <person name="Lipzen A."/>
            <person name="Ohm R."/>
            <person name="Nagy I."/>
            <person name="Pangilinan J."/>
            <person name="Yan J."/>
            <person name="Xiong Y."/>
            <person name="Grigoriev I.V."/>
            <person name="Hibbett D.S."/>
            <person name="Nagy L.G."/>
        </authorList>
    </citation>
    <scope>NUCLEOTIDE SEQUENCE [LARGE SCALE GENOMIC DNA]</scope>
    <source>
        <strain evidence="2 3">SZMC22713</strain>
    </source>
</reference>
<evidence type="ECO:0000256" key="1">
    <source>
        <dbReference type="SAM" id="Phobius"/>
    </source>
</evidence>
<sequence length="616" mass="67041">MTSVQDWSAACANIYTSQNLTLGLVDQHGHPVSAITNETWGITHNACISECGSGQIVQAVKFTTFASSFTNWLLPWLALTSQLPYQAPGTGSNIMSGVIAVGSPALITYSLALTILNRCWIRRIFSKLMRASQGVIDLAPHVKERVDAAGEFLQDAQQAPIRVSQEDGWLSSLIVLPGNQAFWNAIRKDLRNTRREFSAALLAQVLWASIAYLLTVISAAIGNFGDHVVGLQIASGSIWIWMIPVILGWIIVGCQGRSGAINSALHDDSHKTYRALPLANQSGEIVVMDRQHGLTSPFGLDLHDFENPTWLGFAISGDEGREGPIYNYSRVFTWFQCASHIHDSFKEMLLNLSKSNSDRRHVNGSPWGKSGTSDLHGSDPFIGTSLQVSKYCGLNHHINPYPGWSEIPAEAWHNIVYASLMAIFVQWGTTGPAIIIAYLTPAVGLGCRSGSFLFYGSAATFSWILFVLSSLLSHAAMLRSQAILTHAHARADSEATVFAGDETIPLRAVESRTRRRVSVDRPAGQTSLLGALAVCTLFIAKVVASLNAVWLVVTSIMEYLGTFDMCWCATNALSMGSRGWTDIFQNPTPSNYWVGGISFSSSVCLISMAFFLIASS</sequence>
<organism evidence="2 3">
    <name type="scientific">Rickenella mellea</name>
    <dbReference type="NCBI Taxonomy" id="50990"/>
    <lineage>
        <taxon>Eukaryota</taxon>
        <taxon>Fungi</taxon>
        <taxon>Dikarya</taxon>
        <taxon>Basidiomycota</taxon>
        <taxon>Agaricomycotina</taxon>
        <taxon>Agaricomycetes</taxon>
        <taxon>Hymenochaetales</taxon>
        <taxon>Rickenellaceae</taxon>
        <taxon>Rickenella</taxon>
    </lineage>
</organism>
<dbReference type="EMBL" id="ML170181">
    <property type="protein sequence ID" value="TDL21420.1"/>
    <property type="molecule type" value="Genomic_DNA"/>
</dbReference>
<keyword evidence="1" id="KW-0812">Transmembrane</keyword>
<feature type="transmembrane region" description="Helical" evidence="1">
    <location>
        <begin position="592"/>
        <end position="614"/>
    </location>
</feature>
<accession>A0A4Y7Q3P9</accession>
<feature type="transmembrane region" description="Helical" evidence="1">
    <location>
        <begin position="452"/>
        <end position="472"/>
    </location>
</feature>
<evidence type="ECO:0000313" key="2">
    <source>
        <dbReference type="EMBL" id="TDL21420.1"/>
    </source>
</evidence>
<feature type="transmembrane region" description="Helical" evidence="1">
    <location>
        <begin position="415"/>
        <end position="440"/>
    </location>
</feature>
<dbReference type="AlphaFoldDB" id="A0A4Y7Q3P9"/>
<gene>
    <name evidence="2" type="ORF">BD410DRAFT_304783</name>
</gene>
<proteinExistence type="predicted"/>
<dbReference type="Proteomes" id="UP000294933">
    <property type="component" value="Unassembled WGS sequence"/>
</dbReference>
<feature type="transmembrane region" description="Helical" evidence="1">
    <location>
        <begin position="233"/>
        <end position="252"/>
    </location>
</feature>
<dbReference type="STRING" id="50990.A0A4Y7Q3P9"/>
<feature type="transmembrane region" description="Helical" evidence="1">
    <location>
        <begin position="197"/>
        <end position="221"/>
    </location>
</feature>
<evidence type="ECO:0000313" key="3">
    <source>
        <dbReference type="Proteomes" id="UP000294933"/>
    </source>
</evidence>
<keyword evidence="1" id="KW-0472">Membrane</keyword>
<dbReference type="VEuPathDB" id="FungiDB:BD410DRAFT_304783"/>
<dbReference type="OrthoDB" id="5392263at2759"/>
<feature type="transmembrane region" description="Helical" evidence="1">
    <location>
        <begin position="94"/>
        <end position="120"/>
    </location>
</feature>
<feature type="transmembrane region" description="Helical" evidence="1">
    <location>
        <begin position="528"/>
        <end position="553"/>
    </location>
</feature>
<keyword evidence="1" id="KW-1133">Transmembrane helix</keyword>
<name>A0A4Y7Q3P9_9AGAM</name>
<keyword evidence="3" id="KW-1185">Reference proteome</keyword>
<protein>
    <submittedName>
        <fullName evidence="2">Uncharacterized protein</fullName>
    </submittedName>
</protein>